<dbReference type="InterPro" id="IPR011991">
    <property type="entry name" value="ArsR-like_HTH"/>
</dbReference>
<organism evidence="2 3">
    <name type="scientific">Yinghuangia soli</name>
    <dbReference type="NCBI Taxonomy" id="2908204"/>
    <lineage>
        <taxon>Bacteria</taxon>
        <taxon>Bacillati</taxon>
        <taxon>Actinomycetota</taxon>
        <taxon>Actinomycetes</taxon>
        <taxon>Kitasatosporales</taxon>
        <taxon>Streptomycetaceae</taxon>
        <taxon>Yinghuangia</taxon>
    </lineage>
</organism>
<dbReference type="InterPro" id="IPR043129">
    <property type="entry name" value="ATPase_NBD"/>
</dbReference>
<dbReference type="SUPFAM" id="SSF53067">
    <property type="entry name" value="Actin-like ATPase domain"/>
    <property type="match status" value="1"/>
</dbReference>
<evidence type="ECO:0000256" key="1">
    <source>
        <dbReference type="ARBA" id="ARBA00006479"/>
    </source>
</evidence>
<gene>
    <name evidence="2" type="ORF">LZ495_00870</name>
</gene>
<comment type="caution">
    <text evidence="2">The sequence shown here is derived from an EMBL/GenBank/DDBJ whole genome shotgun (WGS) entry which is preliminary data.</text>
</comment>
<dbReference type="PANTHER" id="PTHR18964">
    <property type="entry name" value="ROK (REPRESSOR, ORF, KINASE) FAMILY"/>
    <property type="match status" value="1"/>
</dbReference>
<comment type="similarity">
    <text evidence="1">Belongs to the ROK (NagC/XylR) family.</text>
</comment>
<dbReference type="Gene3D" id="1.10.10.10">
    <property type="entry name" value="Winged helix-like DNA-binding domain superfamily/Winged helix DNA-binding domain"/>
    <property type="match status" value="1"/>
</dbReference>
<dbReference type="InterPro" id="IPR036390">
    <property type="entry name" value="WH_DNA-bd_sf"/>
</dbReference>
<keyword evidence="3" id="KW-1185">Reference proteome</keyword>
<accession>A0AA41TWF0</accession>
<dbReference type="Pfam" id="PF13412">
    <property type="entry name" value="HTH_24"/>
    <property type="match status" value="1"/>
</dbReference>
<evidence type="ECO:0000313" key="3">
    <source>
        <dbReference type="Proteomes" id="UP001165378"/>
    </source>
</evidence>
<dbReference type="SUPFAM" id="SSF46785">
    <property type="entry name" value="Winged helix' DNA-binding domain"/>
    <property type="match status" value="1"/>
</dbReference>
<evidence type="ECO:0000313" key="2">
    <source>
        <dbReference type="EMBL" id="MCF2525778.1"/>
    </source>
</evidence>
<dbReference type="CDD" id="cd00090">
    <property type="entry name" value="HTH_ARSR"/>
    <property type="match status" value="1"/>
</dbReference>
<dbReference type="EMBL" id="JAKFHA010000001">
    <property type="protein sequence ID" value="MCF2525778.1"/>
    <property type="molecule type" value="Genomic_DNA"/>
</dbReference>
<dbReference type="InterPro" id="IPR036388">
    <property type="entry name" value="WH-like_DNA-bd_sf"/>
</dbReference>
<proteinExistence type="inferred from homology"/>
<protein>
    <submittedName>
        <fullName evidence="2">ROK family transcriptional regulator</fullName>
    </submittedName>
</protein>
<dbReference type="PANTHER" id="PTHR18964:SF149">
    <property type="entry name" value="BIFUNCTIONAL UDP-N-ACETYLGLUCOSAMINE 2-EPIMERASE_N-ACETYLMANNOSAMINE KINASE"/>
    <property type="match status" value="1"/>
</dbReference>
<name>A0AA41TWF0_9ACTN</name>
<dbReference type="RefSeq" id="WP_235049806.1">
    <property type="nucleotide sequence ID" value="NZ_JAKFHA010000001.1"/>
</dbReference>
<reference evidence="2" key="1">
    <citation type="submission" date="2022-01" db="EMBL/GenBank/DDBJ databases">
        <title>Genome-Based Taxonomic Classification of the Phylum Actinobacteria.</title>
        <authorList>
            <person name="Gao Y."/>
        </authorList>
    </citation>
    <scope>NUCLEOTIDE SEQUENCE</scope>
    <source>
        <strain evidence="2">KLBMP 8922</strain>
    </source>
</reference>
<dbReference type="Pfam" id="PF00480">
    <property type="entry name" value="ROK"/>
    <property type="match status" value="1"/>
</dbReference>
<dbReference type="Proteomes" id="UP001165378">
    <property type="component" value="Unassembled WGS sequence"/>
</dbReference>
<sequence>MHASKLSTVQDLRRGNRAEVLLRLYADGPLARPELARLTGLSQATVSNVVGDLLDAGIVTEAGAVDSSGGRPRMLLRIDPGYATVIGVDVGETRVKVELFDLGMRELARADYALTDQGTDVDQVVAAILAGLEKVSGHAGVDPARIMGVGIGVPGLVEHGDELLVHGQTMGWRAVPLVRLLQEGGAVPPLMVDNGAKTMGQAEMWFGAGRGADHAVMILLGSGIGASIVTDGKPYRGSTTSAGEIGHLTVAIDGRRCRCGAIGCLEAYVGAEAVLDRYREQRPDDTLTGADEETRIAALVAAADLDAVAAEVLDTTARYLGAGIGNLVNLLNPRRIVLGGWAGLAMGNRMLPAIQTYAAAHSLHRPFEGTSIELARLGADAVALGAATLPVEHFLRSGGRTD</sequence>
<dbReference type="InterPro" id="IPR000600">
    <property type="entry name" value="ROK"/>
</dbReference>
<dbReference type="AlphaFoldDB" id="A0AA41TWF0"/>
<dbReference type="Gene3D" id="3.30.420.40">
    <property type="match status" value="2"/>
</dbReference>